<dbReference type="RefSeq" id="WP_184668615.1">
    <property type="nucleotide sequence ID" value="NZ_BAABAI010000013.1"/>
</dbReference>
<sequence>MFDERWAEVPARPVATPWATRRAARSVLGVVHNVTSATRLFDVLPLLAADPRVQVVFSCTGSSPFTPGTVEHLTGLGALTVPWDQAVRTRFDLAVSASHGALESLDVPLVVLPHGIGYNKYLARGEGDRLPVFGLSPEWLVHDGRVIPTSLVLSHTEQLDRLAVGCPPAVARAVVAGDPCFDRMLVSRPLRATYRSALGVRRGQKLVVVSSTWGRDSLFDHAADVVRRLRFDLPVDEYRVVLALHPNTWFGHSSWQVRTWLDECTRAGVVVLPPEEGWRAALVAADVLVGDHGSVTYYGAALGIPVLLATRAVDAVDPASAVGRFLAVAPHLDPTRPVGPQIDRAATTPETRAAAGLVTSAPGGSAALLRAELYRLLDLPEPPGRAEVRTVPTPRVAEVPVVQHWVRVADDRVTRFPADPSRATPAGCHLVVGTDTPRADLLEAADVVVNAEPGDAHVWTAETFDALPGALVATMPLEPGRWLVAIRGDEPLVCTGPDRFGPVWASILLDHWTRELPPPSRITARLGAEHADAEVTAFARG</sequence>
<gene>
    <name evidence="1" type="ORF">F4559_002546</name>
</gene>
<proteinExistence type="predicted"/>
<dbReference type="SUPFAM" id="SSF53756">
    <property type="entry name" value="UDP-Glycosyltransferase/glycogen phosphorylase"/>
    <property type="match status" value="1"/>
</dbReference>
<dbReference type="Proteomes" id="UP000542674">
    <property type="component" value="Unassembled WGS sequence"/>
</dbReference>
<organism evidence="1 2">
    <name type="scientific">Saccharothrix violaceirubra</name>
    <dbReference type="NCBI Taxonomy" id="413306"/>
    <lineage>
        <taxon>Bacteria</taxon>
        <taxon>Bacillati</taxon>
        <taxon>Actinomycetota</taxon>
        <taxon>Actinomycetes</taxon>
        <taxon>Pseudonocardiales</taxon>
        <taxon>Pseudonocardiaceae</taxon>
        <taxon>Saccharothrix</taxon>
    </lineage>
</organism>
<protein>
    <recommendedName>
        <fullName evidence="3">CDP-glycerol:poly(Glycerophosphate) glycerophosphotransferase</fullName>
    </recommendedName>
</protein>
<comment type="caution">
    <text evidence="1">The sequence shown here is derived from an EMBL/GenBank/DDBJ whole genome shotgun (WGS) entry which is preliminary data.</text>
</comment>
<evidence type="ECO:0008006" key="3">
    <source>
        <dbReference type="Google" id="ProtNLM"/>
    </source>
</evidence>
<evidence type="ECO:0000313" key="1">
    <source>
        <dbReference type="EMBL" id="MBB4965187.1"/>
    </source>
</evidence>
<dbReference type="InterPro" id="IPR043148">
    <property type="entry name" value="TagF_C"/>
</dbReference>
<dbReference type="EMBL" id="JACHJS010000001">
    <property type="protein sequence ID" value="MBB4965187.1"/>
    <property type="molecule type" value="Genomic_DNA"/>
</dbReference>
<reference evidence="1 2" key="1">
    <citation type="submission" date="2020-08" db="EMBL/GenBank/DDBJ databases">
        <title>Sequencing the genomes of 1000 actinobacteria strains.</title>
        <authorList>
            <person name="Klenk H.-P."/>
        </authorList>
    </citation>
    <scope>NUCLEOTIDE SEQUENCE [LARGE SCALE GENOMIC DNA]</scope>
    <source>
        <strain evidence="1 2">DSM 45084</strain>
    </source>
</reference>
<dbReference type="AlphaFoldDB" id="A0A7W7T381"/>
<dbReference type="Gene3D" id="3.40.50.12580">
    <property type="match status" value="1"/>
</dbReference>
<name>A0A7W7T381_9PSEU</name>
<evidence type="ECO:0000313" key="2">
    <source>
        <dbReference type="Proteomes" id="UP000542674"/>
    </source>
</evidence>
<accession>A0A7W7T381</accession>
<keyword evidence="2" id="KW-1185">Reference proteome</keyword>